<dbReference type="EMBL" id="AP012342">
    <property type="protein sequence ID" value="BAM07737.1"/>
    <property type="molecule type" value="Genomic_DNA"/>
</dbReference>
<organism evidence="8 9">
    <name type="scientific">Leptospirillum ferrooxidans (strain C2-3)</name>
    <dbReference type="NCBI Taxonomy" id="1162668"/>
    <lineage>
        <taxon>Bacteria</taxon>
        <taxon>Pseudomonadati</taxon>
        <taxon>Nitrospirota</taxon>
        <taxon>Nitrospiria</taxon>
        <taxon>Nitrospirales</taxon>
        <taxon>Nitrospiraceae</taxon>
        <taxon>Leptospirillum</taxon>
    </lineage>
</organism>
<proteinExistence type="inferred from homology"/>
<dbReference type="InterPro" id="IPR046778">
    <property type="entry name" value="UPF0758_N"/>
</dbReference>
<keyword evidence="5" id="KW-0482">Metalloprotease</keyword>
<dbReference type="Gene3D" id="1.10.150.20">
    <property type="entry name" value="5' to 3' exonuclease, C-terminal subdomain"/>
    <property type="match status" value="1"/>
</dbReference>
<dbReference type="Pfam" id="PF04002">
    <property type="entry name" value="RadC"/>
    <property type="match status" value="1"/>
</dbReference>
<name>I0IR38_LEPFC</name>
<evidence type="ECO:0000256" key="6">
    <source>
        <dbReference type="RuleBase" id="RU003797"/>
    </source>
</evidence>
<reference evidence="8 9" key="1">
    <citation type="journal article" date="2012" name="J. Bacteriol.">
        <title>Complete Genome Sequence of Leptospirillum ferrooxidans Strain C2-3, Isolated from a Fresh Volcanic Ash Deposit on the Island of Miyake, Japan.</title>
        <authorList>
            <person name="Fujimura R."/>
            <person name="Sato Y."/>
            <person name="Nishizawa T."/>
            <person name="Oshima K."/>
            <person name="Kim S.-W."/>
            <person name="Hattori M."/>
            <person name="Kamijo T."/>
            <person name="Ohta H."/>
        </authorList>
    </citation>
    <scope>NUCLEOTIDE SEQUENCE [LARGE SCALE GENOMIC DNA]</scope>
    <source>
        <strain evidence="8 9">C2-3</strain>
    </source>
</reference>
<evidence type="ECO:0000256" key="1">
    <source>
        <dbReference type="ARBA" id="ARBA00022670"/>
    </source>
</evidence>
<dbReference type="InterPro" id="IPR001405">
    <property type="entry name" value="UPF0758"/>
</dbReference>
<evidence type="ECO:0000313" key="8">
    <source>
        <dbReference type="EMBL" id="BAM07737.1"/>
    </source>
</evidence>
<dbReference type="InterPro" id="IPR010994">
    <property type="entry name" value="RuvA_2-like"/>
</dbReference>
<dbReference type="AlphaFoldDB" id="I0IR38"/>
<keyword evidence="2" id="KW-0479">Metal-binding</keyword>
<dbReference type="PROSITE" id="PS01302">
    <property type="entry name" value="UPF0758"/>
    <property type="match status" value="1"/>
</dbReference>
<dbReference type="PANTHER" id="PTHR30471">
    <property type="entry name" value="DNA REPAIR PROTEIN RADC"/>
    <property type="match status" value="1"/>
</dbReference>
<dbReference type="Pfam" id="PF20582">
    <property type="entry name" value="UPF0758_N"/>
    <property type="match status" value="1"/>
</dbReference>
<dbReference type="eggNOG" id="COG2003">
    <property type="taxonomic scope" value="Bacteria"/>
</dbReference>
<dbReference type="PATRIC" id="fig|1162668.3.peg.2444"/>
<keyword evidence="4" id="KW-0862">Zinc</keyword>
<dbReference type="NCBIfam" id="TIGR00608">
    <property type="entry name" value="radc"/>
    <property type="match status" value="1"/>
</dbReference>
<sequence length="234" mass="25893">MTLEERHYRVAEWPVEDRPREKLAARGAWSLSDSELLAILLRVGSRKETVVALAQRLLAHFGGLSALSAARIPELSSISGVGMAKGAQLLAAFELGRRAAAPRDERDPVISSGQEVYDILGPKLRDARRESFWALLLNQKHRLLKTEKISEGSLTMTLVHPREAFLPAVRESAAAVIFVHNHPSGDPEPSVDDYNLTVRLIECGELLGIRVVDHIVLGDHAFVSLRDRGAFRQK</sequence>
<dbReference type="Proteomes" id="UP000007382">
    <property type="component" value="Chromosome"/>
</dbReference>
<keyword evidence="9" id="KW-1185">Reference proteome</keyword>
<dbReference type="RefSeq" id="WP_014450221.1">
    <property type="nucleotide sequence ID" value="NC_017094.1"/>
</dbReference>
<gene>
    <name evidence="8" type="primary">radC</name>
    <name evidence="8" type="ordered locus">LFE_2063</name>
</gene>
<dbReference type="PANTHER" id="PTHR30471:SF3">
    <property type="entry name" value="UPF0758 PROTEIN YEES-RELATED"/>
    <property type="match status" value="1"/>
</dbReference>
<comment type="similarity">
    <text evidence="6">Belongs to the UPF0758 family.</text>
</comment>
<evidence type="ECO:0000256" key="4">
    <source>
        <dbReference type="ARBA" id="ARBA00022833"/>
    </source>
</evidence>
<evidence type="ECO:0000313" key="9">
    <source>
        <dbReference type="Proteomes" id="UP000007382"/>
    </source>
</evidence>
<accession>I0IR38</accession>
<dbReference type="NCBIfam" id="NF000642">
    <property type="entry name" value="PRK00024.1"/>
    <property type="match status" value="1"/>
</dbReference>
<keyword evidence="1" id="KW-0645">Protease</keyword>
<dbReference type="SUPFAM" id="SSF47781">
    <property type="entry name" value="RuvA domain 2-like"/>
    <property type="match status" value="1"/>
</dbReference>
<dbReference type="PROSITE" id="PS50249">
    <property type="entry name" value="MPN"/>
    <property type="match status" value="1"/>
</dbReference>
<dbReference type="OrthoDB" id="9804482at2"/>
<dbReference type="HOGENOM" id="CLU_073529_0_2_0"/>
<evidence type="ECO:0000259" key="7">
    <source>
        <dbReference type="PROSITE" id="PS50249"/>
    </source>
</evidence>
<feature type="domain" description="MPN" evidence="7">
    <location>
        <begin position="109"/>
        <end position="231"/>
    </location>
</feature>
<dbReference type="Gene3D" id="3.40.140.10">
    <property type="entry name" value="Cytidine Deaminase, domain 2"/>
    <property type="match status" value="1"/>
</dbReference>
<keyword evidence="3" id="KW-0378">Hydrolase</keyword>
<dbReference type="GO" id="GO:0008237">
    <property type="term" value="F:metallopeptidase activity"/>
    <property type="evidence" value="ECO:0007669"/>
    <property type="project" value="UniProtKB-KW"/>
</dbReference>
<evidence type="ECO:0000256" key="5">
    <source>
        <dbReference type="ARBA" id="ARBA00023049"/>
    </source>
</evidence>
<protein>
    <submittedName>
        <fullName evidence="8">Putative DNA repair protein</fullName>
    </submittedName>
</protein>
<dbReference type="GO" id="GO:0006508">
    <property type="term" value="P:proteolysis"/>
    <property type="evidence" value="ECO:0007669"/>
    <property type="project" value="UniProtKB-KW"/>
</dbReference>
<dbReference type="InterPro" id="IPR020891">
    <property type="entry name" value="UPF0758_CS"/>
</dbReference>
<dbReference type="GO" id="GO:0046872">
    <property type="term" value="F:metal ion binding"/>
    <property type="evidence" value="ECO:0007669"/>
    <property type="project" value="UniProtKB-KW"/>
</dbReference>
<dbReference type="CDD" id="cd08071">
    <property type="entry name" value="MPN_DUF2466"/>
    <property type="match status" value="1"/>
</dbReference>
<dbReference type="KEGG" id="lfc:LFE_2063"/>
<evidence type="ECO:0000256" key="3">
    <source>
        <dbReference type="ARBA" id="ARBA00022801"/>
    </source>
</evidence>
<reference evidence="9" key="2">
    <citation type="submission" date="2012-03" db="EMBL/GenBank/DDBJ databases">
        <title>The complete genome sequence of the pioneer microbe on fresh volcanic deposit, Leptospirillum ferrooxidans strain C2-3.</title>
        <authorList>
            <person name="Fujimura R."/>
            <person name="Sato Y."/>
            <person name="Nishizawa T."/>
            <person name="Nanba K."/>
            <person name="Oshima K."/>
            <person name="Hattori M."/>
            <person name="Kamijo T."/>
            <person name="Ohta H."/>
        </authorList>
    </citation>
    <scope>NUCLEOTIDE SEQUENCE [LARGE SCALE GENOMIC DNA]</scope>
    <source>
        <strain evidence="9">C2-3</strain>
    </source>
</reference>
<evidence type="ECO:0000256" key="2">
    <source>
        <dbReference type="ARBA" id="ARBA00022723"/>
    </source>
</evidence>
<dbReference type="InterPro" id="IPR025657">
    <property type="entry name" value="RadC_JAB"/>
</dbReference>
<dbReference type="STRING" id="1162668.LFE_2063"/>
<dbReference type="InterPro" id="IPR037518">
    <property type="entry name" value="MPN"/>
</dbReference>